<evidence type="ECO:0000313" key="14">
    <source>
        <dbReference type="Proteomes" id="UP000294796"/>
    </source>
</evidence>
<evidence type="ECO:0000256" key="8">
    <source>
        <dbReference type="ARBA" id="ARBA00022989"/>
    </source>
</evidence>
<comment type="caution">
    <text evidence="13">The sequence shown here is derived from an EMBL/GenBank/DDBJ whole genome shotgun (WGS) entry which is preliminary data.</text>
</comment>
<proteinExistence type="inferred from homology"/>
<dbReference type="NCBIfam" id="TIGR01352">
    <property type="entry name" value="tonB_Cterm"/>
    <property type="match status" value="1"/>
</dbReference>
<dbReference type="PANTHER" id="PTHR33446:SF2">
    <property type="entry name" value="PROTEIN TONB"/>
    <property type="match status" value="1"/>
</dbReference>
<dbReference type="GO" id="GO:0030288">
    <property type="term" value="C:outer membrane-bounded periplasmic space"/>
    <property type="evidence" value="ECO:0007669"/>
    <property type="project" value="InterPro"/>
</dbReference>
<evidence type="ECO:0000256" key="5">
    <source>
        <dbReference type="ARBA" id="ARBA00022519"/>
    </source>
</evidence>
<gene>
    <name evidence="13" type="ORF">E2F46_00025</name>
</gene>
<name>A0A4R5U3P5_9GAMM</name>
<feature type="transmembrane region" description="Helical" evidence="10">
    <location>
        <begin position="36"/>
        <end position="54"/>
    </location>
</feature>
<reference evidence="13 14" key="1">
    <citation type="submission" date="2019-03" db="EMBL/GenBank/DDBJ databases">
        <title>Luteimonas zhaokaii sp.nov., isolated from the rectal contents of Plateau pika in Yushu, Qinghai Province, China.</title>
        <authorList>
            <person name="Zhang G."/>
        </authorList>
    </citation>
    <scope>NUCLEOTIDE SEQUENCE [LARGE SCALE GENOMIC DNA]</scope>
    <source>
        <strain evidence="13 14">B9</strain>
    </source>
</reference>
<dbReference type="PRINTS" id="PR01374">
    <property type="entry name" value="TONBPROTEIN"/>
</dbReference>
<keyword evidence="10" id="KW-0735">Signal-anchor</keyword>
<keyword evidence="7 10" id="KW-0653">Protein transport</keyword>
<evidence type="ECO:0000256" key="7">
    <source>
        <dbReference type="ARBA" id="ARBA00022927"/>
    </source>
</evidence>
<dbReference type="Pfam" id="PF03544">
    <property type="entry name" value="TonB_C"/>
    <property type="match status" value="1"/>
</dbReference>
<dbReference type="OrthoDB" id="9792439at2"/>
<keyword evidence="8 10" id="KW-1133">Transmembrane helix</keyword>
<dbReference type="RefSeq" id="WP_133320152.1">
    <property type="nucleotide sequence ID" value="NZ_SMTF01000001.1"/>
</dbReference>
<evidence type="ECO:0000256" key="9">
    <source>
        <dbReference type="ARBA" id="ARBA00023136"/>
    </source>
</evidence>
<accession>A0A4R5U3P5</accession>
<dbReference type="PROSITE" id="PS52015">
    <property type="entry name" value="TONB_CTD"/>
    <property type="match status" value="1"/>
</dbReference>
<keyword evidence="9 10" id="KW-0472">Membrane</keyword>
<keyword evidence="3 10" id="KW-0813">Transport</keyword>
<evidence type="ECO:0000256" key="6">
    <source>
        <dbReference type="ARBA" id="ARBA00022692"/>
    </source>
</evidence>
<evidence type="ECO:0000256" key="11">
    <source>
        <dbReference type="SAM" id="MobiDB-lite"/>
    </source>
</evidence>
<comment type="subcellular location">
    <subcellularLocation>
        <location evidence="1 10">Cell inner membrane</location>
        <topology evidence="1 10">Single-pass membrane protein</topology>
        <orientation evidence="1 10">Periplasmic side</orientation>
    </subcellularLocation>
</comment>
<evidence type="ECO:0000256" key="4">
    <source>
        <dbReference type="ARBA" id="ARBA00022475"/>
    </source>
</evidence>
<keyword evidence="5 10" id="KW-0997">Cell inner membrane</keyword>
<dbReference type="GO" id="GO:0055085">
    <property type="term" value="P:transmembrane transport"/>
    <property type="evidence" value="ECO:0007669"/>
    <property type="project" value="InterPro"/>
</dbReference>
<dbReference type="GO" id="GO:0015031">
    <property type="term" value="P:protein transport"/>
    <property type="evidence" value="ECO:0007669"/>
    <property type="project" value="UniProtKB-UniRule"/>
</dbReference>
<feature type="domain" description="TonB C-terminal" evidence="12">
    <location>
        <begin position="99"/>
        <end position="191"/>
    </location>
</feature>
<feature type="compositionally biased region" description="Pro residues" evidence="11">
    <location>
        <begin position="7"/>
        <end position="28"/>
    </location>
</feature>
<dbReference type="SUPFAM" id="SSF74653">
    <property type="entry name" value="TolA/TonB C-terminal domain"/>
    <property type="match status" value="1"/>
</dbReference>
<evidence type="ECO:0000259" key="12">
    <source>
        <dbReference type="PROSITE" id="PS52015"/>
    </source>
</evidence>
<evidence type="ECO:0000256" key="3">
    <source>
        <dbReference type="ARBA" id="ARBA00022448"/>
    </source>
</evidence>
<comment type="similarity">
    <text evidence="2 10">Belongs to the TonB family.</text>
</comment>
<keyword evidence="6 10" id="KW-0812">Transmembrane</keyword>
<dbReference type="InterPro" id="IPR006260">
    <property type="entry name" value="TonB/TolA_C"/>
</dbReference>
<dbReference type="GO" id="GO:0098797">
    <property type="term" value="C:plasma membrane protein complex"/>
    <property type="evidence" value="ECO:0007669"/>
    <property type="project" value="TreeGrafter"/>
</dbReference>
<dbReference type="Gene3D" id="3.30.1150.10">
    <property type="match status" value="1"/>
</dbReference>
<dbReference type="InterPro" id="IPR037682">
    <property type="entry name" value="TonB_C"/>
</dbReference>
<sequence length="191" mass="20419">MSDPNPMNRPTPDPTRGNVPPPVEPPPGEPRKGANPIVWIVVLVALLALAWYFMSRRDTVEAPPEPTAPIGQADGTPDAEPAPERTTPRPATPAATPPRPDRDAAVLASVEPEYPVAAARARDTGTVLVRAQVDAEGMPTDVEVARSSRSRELDRAAVDAVKQWTFEPAIRDGKAVASTVQVPVEFTLSQQ</sequence>
<dbReference type="PANTHER" id="PTHR33446">
    <property type="entry name" value="PROTEIN TONB-RELATED"/>
    <property type="match status" value="1"/>
</dbReference>
<feature type="region of interest" description="Disordered" evidence="11">
    <location>
        <begin position="1"/>
        <end position="33"/>
    </location>
</feature>
<dbReference type="GO" id="GO:0015891">
    <property type="term" value="P:siderophore transport"/>
    <property type="evidence" value="ECO:0007669"/>
    <property type="project" value="InterPro"/>
</dbReference>
<keyword evidence="14" id="KW-1185">Reference proteome</keyword>
<dbReference type="Proteomes" id="UP000294796">
    <property type="component" value="Unassembled WGS sequence"/>
</dbReference>
<dbReference type="GO" id="GO:0031992">
    <property type="term" value="F:energy transducer activity"/>
    <property type="evidence" value="ECO:0007669"/>
    <property type="project" value="InterPro"/>
</dbReference>
<evidence type="ECO:0000256" key="10">
    <source>
        <dbReference type="RuleBase" id="RU362123"/>
    </source>
</evidence>
<dbReference type="InterPro" id="IPR051045">
    <property type="entry name" value="TonB-dependent_transducer"/>
</dbReference>
<feature type="region of interest" description="Disordered" evidence="11">
    <location>
        <begin position="61"/>
        <end position="103"/>
    </location>
</feature>
<evidence type="ECO:0000313" key="13">
    <source>
        <dbReference type="EMBL" id="TDK28330.1"/>
    </source>
</evidence>
<dbReference type="EMBL" id="SMTF01000001">
    <property type="protein sequence ID" value="TDK28330.1"/>
    <property type="molecule type" value="Genomic_DNA"/>
</dbReference>
<dbReference type="AlphaFoldDB" id="A0A4R5U3P5"/>
<comment type="function">
    <text evidence="10">Interacts with outer membrane receptor proteins that carry out high-affinity binding and energy dependent uptake into the periplasmic space of specific substrates. It could act to transduce energy from the cytoplasmic membrane to specific energy-requiring processes in the outer membrane, resulting in the release into the periplasm of ligands bound by these outer membrane proteins.</text>
</comment>
<keyword evidence="4 10" id="KW-1003">Cell membrane</keyword>
<organism evidence="13 14">
    <name type="scientific">Luteimonas aestuarii</name>
    <dbReference type="NCBI Taxonomy" id="453837"/>
    <lineage>
        <taxon>Bacteria</taxon>
        <taxon>Pseudomonadati</taxon>
        <taxon>Pseudomonadota</taxon>
        <taxon>Gammaproteobacteria</taxon>
        <taxon>Lysobacterales</taxon>
        <taxon>Lysobacteraceae</taxon>
        <taxon>Luteimonas</taxon>
    </lineage>
</organism>
<evidence type="ECO:0000256" key="1">
    <source>
        <dbReference type="ARBA" id="ARBA00004383"/>
    </source>
</evidence>
<evidence type="ECO:0000256" key="2">
    <source>
        <dbReference type="ARBA" id="ARBA00006555"/>
    </source>
</evidence>
<dbReference type="InterPro" id="IPR003538">
    <property type="entry name" value="TonB"/>
</dbReference>
<protein>
    <recommendedName>
        <fullName evidence="10">Protein TonB</fullName>
    </recommendedName>
</protein>